<dbReference type="EMBL" id="CAFBQH010000001">
    <property type="protein sequence ID" value="CAB5043817.1"/>
    <property type="molecule type" value="Genomic_DNA"/>
</dbReference>
<reference evidence="3" key="1">
    <citation type="submission" date="2020-05" db="EMBL/GenBank/DDBJ databases">
        <authorList>
            <person name="Chiriac C."/>
            <person name="Salcher M."/>
            <person name="Ghai R."/>
            <person name="Kavagutti S V."/>
        </authorList>
    </citation>
    <scope>NUCLEOTIDE SEQUENCE</scope>
</reference>
<feature type="domain" description="Peptidoglycan binding-like" evidence="1">
    <location>
        <begin position="661"/>
        <end position="720"/>
    </location>
</feature>
<dbReference type="InterPro" id="IPR036514">
    <property type="entry name" value="SGNH_hydro_sf"/>
</dbReference>
<evidence type="ECO:0000313" key="3">
    <source>
        <dbReference type="EMBL" id="CAB4367580.1"/>
    </source>
</evidence>
<organism evidence="3">
    <name type="scientific">freshwater metagenome</name>
    <dbReference type="NCBI Taxonomy" id="449393"/>
    <lineage>
        <taxon>unclassified sequences</taxon>
        <taxon>metagenomes</taxon>
        <taxon>ecological metagenomes</taxon>
    </lineage>
</organism>
<accession>A0A6J6AFX2</accession>
<name>A0A6J6AFX2_9ZZZZ</name>
<dbReference type="InterPro" id="IPR002477">
    <property type="entry name" value="Peptidoglycan-bd-like"/>
</dbReference>
<evidence type="ECO:0000313" key="4">
    <source>
        <dbReference type="EMBL" id="CAB4754778.1"/>
    </source>
</evidence>
<dbReference type="InterPro" id="IPR036365">
    <property type="entry name" value="PGBD-like_sf"/>
</dbReference>
<feature type="domain" description="Sporulation stage II protein D amidase enhancer LytB N-terminal" evidence="2">
    <location>
        <begin position="226"/>
        <end position="328"/>
    </location>
</feature>
<dbReference type="Gene3D" id="3.40.50.1110">
    <property type="entry name" value="SGNH hydrolase"/>
    <property type="match status" value="1"/>
</dbReference>
<dbReference type="Pfam" id="PF01471">
    <property type="entry name" value="PG_binding_1"/>
    <property type="match status" value="2"/>
</dbReference>
<sequence length="799" mass="84039">MVSFPRISRRFVACLCAFAVLAPLVSHNTTMSADADTLPPLGVIVRGHGNGHGRGMSQYGALGWATKLGATWQDILNFYYGGSGRTIATLTEAEVATPTIGTMSVRLETLDANVTSVISDNGTATWAGAAGSFAGLVARMVSKNVFNVYGSAQASCAVGTTNPNGFALIGQNVTGPIDFVSTNSSLPTSVAPTDLLGVCEPPTSAYKTGRVRYYRGAIRATTDSSGNRRTVNLVPTELYLRGVVPRESPAGWGDIAGGLGMNALRAQAVAARSYSLSEKRASFAKTCDSQNCQVYGGAALRNVGSTSVSILEDARTNLAISDTTNVVIKDSNNTFVRTEFTSSNGGRTASGQFVAQVDNGDLIADPVLQSWSKLLSASDIQKKFPSIGVFTSITTTHDGLGGDWNGYTTSVVIAGTAGSVTRTGWEFRGDFSLNAPWYETFPIAAADPAAPPVGSILFIGDSVAESIASKFASIVTPAYPAMNYQACAGRGMAGADCLFTVAAPQVDLDGVGIINALETPAIAIVELGYNDDPNAFAAELQQALSALATKAVQRVIFVTMSTRSTSRNYAIANAALLTAAAANPAISIFDWNTASSAPNQWRWFDNTSLCCWVHLSTTGQAEFALFLREQLDALRAQGLLPTTAIAAPVIPGLPLMKKNTGAMVATLQKKMNSLLKLKGKKRLATDGNFGTATAKAVKAYQLQASLPVTGKVDRAMWDAMGLSTRPELSVLTLGTKHPSVISVQRALSKVLKKKITGTGQFSSSLVREVKTFQRRMKIPATGKVDVATWTSLMATSTLA</sequence>
<evidence type="ECO:0000313" key="5">
    <source>
        <dbReference type="EMBL" id="CAB5043817.1"/>
    </source>
</evidence>
<feature type="domain" description="Peptidoglycan binding-like" evidence="1">
    <location>
        <begin position="737"/>
        <end position="792"/>
    </location>
</feature>
<evidence type="ECO:0000259" key="2">
    <source>
        <dbReference type="Pfam" id="PF08486"/>
    </source>
</evidence>
<dbReference type="EMBL" id="CAETWZ010000020">
    <property type="protein sequence ID" value="CAB4367580.1"/>
    <property type="molecule type" value="Genomic_DNA"/>
</dbReference>
<dbReference type="SUPFAM" id="SSF47090">
    <property type="entry name" value="PGBD-like"/>
    <property type="match status" value="2"/>
</dbReference>
<evidence type="ECO:0000259" key="1">
    <source>
        <dbReference type="Pfam" id="PF01471"/>
    </source>
</evidence>
<dbReference type="Pfam" id="PF08486">
    <property type="entry name" value="SpoIID"/>
    <property type="match status" value="1"/>
</dbReference>
<dbReference type="AlphaFoldDB" id="A0A6J6AFX2"/>
<dbReference type="InterPro" id="IPR036366">
    <property type="entry name" value="PGBDSf"/>
</dbReference>
<dbReference type="SUPFAM" id="SSF52266">
    <property type="entry name" value="SGNH hydrolase"/>
    <property type="match status" value="1"/>
</dbReference>
<dbReference type="InterPro" id="IPR013693">
    <property type="entry name" value="SpoIID/LytB_N"/>
</dbReference>
<proteinExistence type="predicted"/>
<dbReference type="Gene3D" id="1.10.101.10">
    <property type="entry name" value="PGBD-like superfamily/PGBD"/>
    <property type="match status" value="2"/>
</dbReference>
<dbReference type="EMBL" id="CAEZZL010000009">
    <property type="protein sequence ID" value="CAB4754778.1"/>
    <property type="molecule type" value="Genomic_DNA"/>
</dbReference>
<gene>
    <name evidence="4" type="ORF">UFOPK2870_00257</name>
    <name evidence="3" type="ORF">UFOPK4179_00364</name>
    <name evidence="5" type="ORF">UFOPK4293_00030</name>
</gene>
<protein>
    <submittedName>
        <fullName evidence="3">Unannotated protein</fullName>
    </submittedName>
</protein>